<dbReference type="Gene3D" id="1.10.510.10">
    <property type="entry name" value="Transferase(Phosphotransferase) domain 1"/>
    <property type="match status" value="1"/>
</dbReference>
<protein>
    <submittedName>
        <fullName evidence="3">Probable LRR receptor-like serine threonine-kinase At2g16250</fullName>
    </submittedName>
</protein>
<dbReference type="InterPro" id="IPR001245">
    <property type="entry name" value="Ser-Thr/Tyr_kinase_cat_dom"/>
</dbReference>
<reference evidence="3 4" key="1">
    <citation type="submission" date="2019-12" db="EMBL/GenBank/DDBJ databases">
        <authorList>
            <person name="Alioto T."/>
            <person name="Alioto T."/>
            <person name="Gomez Garrido J."/>
        </authorList>
    </citation>
    <scope>NUCLEOTIDE SEQUENCE [LARGE SCALE GENOMIC DNA]</scope>
</reference>
<dbReference type="Pfam" id="PF07714">
    <property type="entry name" value="PK_Tyr_Ser-Thr"/>
    <property type="match status" value="1"/>
</dbReference>
<evidence type="ECO:0000259" key="2">
    <source>
        <dbReference type="PROSITE" id="PS50011"/>
    </source>
</evidence>
<accession>A0A8S0VB33</accession>
<comment type="subcellular location">
    <subcellularLocation>
        <location evidence="1">Membrane</location>
        <topology evidence="1">Single-pass type I membrane protein</topology>
    </subcellularLocation>
</comment>
<dbReference type="FunFam" id="3.30.200.20:FF:000433">
    <property type="entry name" value="Predicted protein"/>
    <property type="match status" value="1"/>
</dbReference>
<keyword evidence="3" id="KW-0675">Receptor</keyword>
<feature type="domain" description="Protein kinase" evidence="2">
    <location>
        <begin position="71"/>
        <end position="359"/>
    </location>
</feature>
<dbReference type="GO" id="GO:0004672">
    <property type="term" value="F:protein kinase activity"/>
    <property type="evidence" value="ECO:0007669"/>
    <property type="project" value="InterPro"/>
</dbReference>
<keyword evidence="4" id="KW-1185">Reference proteome</keyword>
<evidence type="ECO:0000313" key="3">
    <source>
        <dbReference type="EMBL" id="CAA3030865.1"/>
    </source>
</evidence>
<dbReference type="InterPro" id="IPR000719">
    <property type="entry name" value="Prot_kinase_dom"/>
</dbReference>
<dbReference type="GO" id="GO:0005524">
    <property type="term" value="F:ATP binding"/>
    <property type="evidence" value="ECO:0007669"/>
    <property type="project" value="InterPro"/>
</dbReference>
<sequence length="419" mass="47805">MVRDIWERLVRATLLREEIRQIALEESSSSISSYSSSTTSSNSPLLDTNFNHSIPGILFTYEQIRQATNDFGEQNLIKHGHSGDLFRGILEDGNQVVIKRIDLRSVKSKFYVSELEFFSKIFSHTRFINLIGHSLTNVVEKFLVYIYMPNGDLSNSLFKKKIPDDDLYSLVSLDWITRLKIATEAAEGLTFLHEECSPPIVHRNVQASSILLDEKFEVRFGSLSEICEQRGSARPKMITRLLRLPRNFKKSSSDEPNATCGYDVYCFGKVLLELVTGKLGVDMSDTANLKTWLAESLPYISIYDRNLVTKIVDPSLFMEEDHLEEIWAIAIVSKVCLNSKPSKRPPMRYVLKGLENPLAVIRDECYRKALKTTEDIGSMPLDKASGITTDDRNTIVTWPDGVTERWDHNKMLDSNVWLY</sequence>
<dbReference type="Gramene" id="OE9A000754T1">
    <property type="protein sequence ID" value="OE9A000754C1"/>
    <property type="gene ID" value="OE9A000754"/>
</dbReference>
<dbReference type="InterPro" id="IPR051824">
    <property type="entry name" value="LRR_Rcpt-Like_S/T_Kinase"/>
</dbReference>
<dbReference type="GO" id="GO:0016020">
    <property type="term" value="C:membrane"/>
    <property type="evidence" value="ECO:0007669"/>
    <property type="project" value="UniProtKB-SubCell"/>
</dbReference>
<dbReference type="Gene3D" id="3.30.200.20">
    <property type="entry name" value="Phosphorylase Kinase, domain 1"/>
    <property type="match status" value="1"/>
</dbReference>
<dbReference type="InterPro" id="IPR011009">
    <property type="entry name" value="Kinase-like_dom_sf"/>
</dbReference>
<dbReference type="SUPFAM" id="SSF56112">
    <property type="entry name" value="Protein kinase-like (PK-like)"/>
    <property type="match status" value="1"/>
</dbReference>
<dbReference type="PANTHER" id="PTHR48006:SF50">
    <property type="entry name" value="OS03G0724300 PROTEIN"/>
    <property type="match status" value="1"/>
</dbReference>
<dbReference type="OrthoDB" id="1742050at2759"/>
<gene>
    <name evidence="3" type="ORF">OLEA9_A000754</name>
</gene>
<dbReference type="PROSITE" id="PS50011">
    <property type="entry name" value="PROTEIN_KINASE_DOM"/>
    <property type="match status" value="1"/>
</dbReference>
<dbReference type="AlphaFoldDB" id="A0A8S0VB33"/>
<name>A0A8S0VB33_OLEEU</name>
<organism evidence="3 4">
    <name type="scientific">Olea europaea subsp. europaea</name>
    <dbReference type="NCBI Taxonomy" id="158383"/>
    <lineage>
        <taxon>Eukaryota</taxon>
        <taxon>Viridiplantae</taxon>
        <taxon>Streptophyta</taxon>
        <taxon>Embryophyta</taxon>
        <taxon>Tracheophyta</taxon>
        <taxon>Spermatophyta</taxon>
        <taxon>Magnoliopsida</taxon>
        <taxon>eudicotyledons</taxon>
        <taxon>Gunneridae</taxon>
        <taxon>Pentapetalae</taxon>
        <taxon>asterids</taxon>
        <taxon>lamiids</taxon>
        <taxon>Lamiales</taxon>
        <taxon>Oleaceae</taxon>
        <taxon>Oleeae</taxon>
        <taxon>Olea</taxon>
    </lineage>
</organism>
<dbReference type="FunFam" id="1.10.510.10:FF:000448">
    <property type="entry name" value="Putative LRR receptor-like serine/threonine-protein kinase"/>
    <property type="match status" value="1"/>
</dbReference>
<dbReference type="EMBL" id="CACTIH010009400">
    <property type="protein sequence ID" value="CAA3030865.1"/>
    <property type="molecule type" value="Genomic_DNA"/>
</dbReference>
<dbReference type="PANTHER" id="PTHR48006">
    <property type="entry name" value="LEUCINE-RICH REPEAT-CONTAINING PROTEIN DDB_G0281931-RELATED"/>
    <property type="match status" value="1"/>
</dbReference>
<comment type="caution">
    <text evidence="3">The sequence shown here is derived from an EMBL/GenBank/DDBJ whole genome shotgun (WGS) entry which is preliminary data.</text>
</comment>
<dbReference type="Proteomes" id="UP000594638">
    <property type="component" value="Unassembled WGS sequence"/>
</dbReference>
<evidence type="ECO:0000313" key="4">
    <source>
        <dbReference type="Proteomes" id="UP000594638"/>
    </source>
</evidence>
<evidence type="ECO:0000256" key="1">
    <source>
        <dbReference type="ARBA" id="ARBA00004479"/>
    </source>
</evidence>
<proteinExistence type="predicted"/>